<dbReference type="GO" id="GO:0004615">
    <property type="term" value="F:phosphomannomutase activity"/>
    <property type="evidence" value="ECO:0007669"/>
    <property type="project" value="TreeGrafter"/>
</dbReference>
<evidence type="ECO:0000256" key="8">
    <source>
        <dbReference type="ARBA" id="ARBA00049409"/>
    </source>
</evidence>
<dbReference type="GO" id="GO:0004614">
    <property type="term" value="F:phosphoglucomutase activity"/>
    <property type="evidence" value="ECO:0007669"/>
    <property type="project" value="UniProtKB-EC"/>
</dbReference>
<dbReference type="GO" id="GO:0006006">
    <property type="term" value="P:glucose metabolic process"/>
    <property type="evidence" value="ECO:0007669"/>
    <property type="project" value="UniProtKB-KW"/>
</dbReference>
<comment type="caution">
    <text evidence="12">The sequence shown here is derived from an EMBL/GenBank/DDBJ whole genome shotgun (WGS) entry which is preliminary data.</text>
</comment>
<dbReference type="FunFam" id="3.40.120.10:FF:000010">
    <property type="entry name" value="phosphomannomutase/phosphoglucomutase isoform X1"/>
    <property type="match status" value="1"/>
</dbReference>
<evidence type="ECO:0000256" key="4">
    <source>
        <dbReference type="ARBA" id="ARBA00012728"/>
    </source>
</evidence>
<keyword evidence="13" id="KW-1185">Reference proteome</keyword>
<dbReference type="AlphaFoldDB" id="A0AAW1T8P1"/>
<dbReference type="InterPro" id="IPR016055">
    <property type="entry name" value="A-D-PHexomutase_a/b/a-I/II/III"/>
</dbReference>
<evidence type="ECO:0000259" key="11">
    <source>
        <dbReference type="Pfam" id="PF02880"/>
    </source>
</evidence>
<feature type="domain" description="Alpha-D-phosphohexomutase alpha/beta/alpha" evidence="10">
    <location>
        <begin position="210"/>
        <end position="294"/>
    </location>
</feature>
<comment type="catalytic activity">
    <reaction evidence="1">
        <text>alpha-D-glucose 1-phosphate = alpha-D-glucose 6-phosphate</text>
        <dbReference type="Rhea" id="RHEA:23536"/>
        <dbReference type="ChEBI" id="CHEBI:58225"/>
        <dbReference type="ChEBI" id="CHEBI:58601"/>
        <dbReference type="EC" id="5.4.2.2"/>
    </reaction>
</comment>
<dbReference type="Pfam" id="PF02880">
    <property type="entry name" value="PGM_PMM_III"/>
    <property type="match status" value="1"/>
</dbReference>
<dbReference type="EMBL" id="JALJOV010000189">
    <property type="protein sequence ID" value="KAK9866111.1"/>
    <property type="molecule type" value="Genomic_DNA"/>
</dbReference>
<keyword evidence="5" id="KW-0119">Carbohydrate metabolism</keyword>
<dbReference type="Proteomes" id="UP001485043">
    <property type="component" value="Unassembled WGS sequence"/>
</dbReference>
<evidence type="ECO:0000313" key="13">
    <source>
        <dbReference type="Proteomes" id="UP001485043"/>
    </source>
</evidence>
<reference evidence="12 13" key="1">
    <citation type="journal article" date="2024" name="Nat. Commun.">
        <title>Phylogenomics reveals the evolutionary origins of lichenization in chlorophyte algae.</title>
        <authorList>
            <person name="Puginier C."/>
            <person name="Libourel C."/>
            <person name="Otte J."/>
            <person name="Skaloud P."/>
            <person name="Haon M."/>
            <person name="Grisel S."/>
            <person name="Petersen M."/>
            <person name="Berrin J.G."/>
            <person name="Delaux P.M."/>
            <person name="Dal Grande F."/>
            <person name="Keller J."/>
        </authorList>
    </citation>
    <scope>NUCLEOTIDE SEQUENCE [LARGE SCALE GENOMIC DNA]</scope>
    <source>
        <strain evidence="12 13">SAG 2523</strain>
    </source>
</reference>
<dbReference type="SUPFAM" id="SSF53738">
    <property type="entry name" value="Phosphoglucomutase, first 3 domains"/>
    <property type="match status" value="3"/>
</dbReference>
<dbReference type="PRINTS" id="PR00509">
    <property type="entry name" value="PGMPMM"/>
</dbReference>
<protein>
    <recommendedName>
        <fullName evidence="4">phosphoglucomutase (alpha-D-glucose-1,6-bisphosphate-dependent)</fullName>
        <ecNumber evidence="4">5.4.2.2</ecNumber>
    </recommendedName>
</protein>
<evidence type="ECO:0000313" key="12">
    <source>
        <dbReference type="EMBL" id="KAK9866111.1"/>
    </source>
</evidence>
<evidence type="ECO:0000259" key="10">
    <source>
        <dbReference type="Pfam" id="PF02879"/>
    </source>
</evidence>
<evidence type="ECO:0000256" key="1">
    <source>
        <dbReference type="ARBA" id="ARBA00000443"/>
    </source>
</evidence>
<dbReference type="PANTHER" id="PTHR42946:SF1">
    <property type="entry name" value="PHOSPHOGLUCOMUTASE (ALPHA-D-GLUCOSE-1,6-BISPHOSPHATE-DEPENDENT)"/>
    <property type="match status" value="1"/>
</dbReference>
<organism evidence="12 13">
    <name type="scientific">Apatococcus fuscideae</name>
    <dbReference type="NCBI Taxonomy" id="2026836"/>
    <lineage>
        <taxon>Eukaryota</taxon>
        <taxon>Viridiplantae</taxon>
        <taxon>Chlorophyta</taxon>
        <taxon>core chlorophytes</taxon>
        <taxon>Trebouxiophyceae</taxon>
        <taxon>Chlorellales</taxon>
        <taxon>Chlorellaceae</taxon>
        <taxon>Apatococcus</taxon>
    </lineage>
</organism>
<feature type="domain" description="Alpha-D-phosphohexomutase alpha/beta/alpha" evidence="9">
    <location>
        <begin position="6"/>
        <end position="148"/>
    </location>
</feature>
<dbReference type="InterPro" id="IPR050060">
    <property type="entry name" value="Phosphoglucosamine_mutase"/>
</dbReference>
<comment type="catalytic activity">
    <reaction evidence="7">
        <text>alpha-D-glucose 1,6-bisphosphate + L-seryl-[protein] = O-phospho-L-seryl-[protein] + alpha-D-glucose 6-phosphate</text>
        <dbReference type="Rhea" id="RHEA:68752"/>
        <dbReference type="Rhea" id="RHEA-COMP:9863"/>
        <dbReference type="Rhea" id="RHEA-COMP:11604"/>
        <dbReference type="ChEBI" id="CHEBI:29999"/>
        <dbReference type="ChEBI" id="CHEBI:58225"/>
        <dbReference type="ChEBI" id="CHEBI:58392"/>
        <dbReference type="ChEBI" id="CHEBI:83421"/>
    </reaction>
</comment>
<dbReference type="Gene3D" id="3.40.120.10">
    <property type="entry name" value="Alpha-D-Glucose-1,6-Bisphosphate, subunit A, domain 3"/>
    <property type="match status" value="3"/>
</dbReference>
<comment type="similarity">
    <text evidence="3">Belongs to the phosphohexose mutase family.</text>
</comment>
<accession>A0AAW1T8P1</accession>
<keyword evidence="6" id="KW-0597">Phosphoprotein</keyword>
<evidence type="ECO:0000256" key="7">
    <source>
        <dbReference type="ARBA" id="ARBA00049318"/>
    </source>
</evidence>
<dbReference type="InterPro" id="IPR005846">
    <property type="entry name" value="A-D-PHexomutase_a/b/a-III"/>
</dbReference>
<comment type="catalytic activity">
    <reaction evidence="8">
        <text>O-phospho-L-seryl-[protein] + alpha-D-glucose 1-phosphate = alpha-D-glucose 1,6-bisphosphate + L-seryl-[protein]</text>
        <dbReference type="Rhea" id="RHEA:68748"/>
        <dbReference type="Rhea" id="RHEA-COMP:9863"/>
        <dbReference type="Rhea" id="RHEA-COMP:11604"/>
        <dbReference type="ChEBI" id="CHEBI:29999"/>
        <dbReference type="ChEBI" id="CHEBI:58392"/>
        <dbReference type="ChEBI" id="CHEBI:58601"/>
        <dbReference type="ChEBI" id="CHEBI:83421"/>
    </reaction>
</comment>
<keyword evidence="5" id="KW-0313">Glucose metabolism</keyword>
<dbReference type="InterPro" id="IPR005845">
    <property type="entry name" value="A-D-PHexomutase_a/b/a-II"/>
</dbReference>
<dbReference type="Gene3D" id="3.30.310.50">
    <property type="entry name" value="Alpha-D-phosphohexomutase, C-terminal domain"/>
    <property type="match status" value="1"/>
</dbReference>
<evidence type="ECO:0000256" key="3">
    <source>
        <dbReference type="ARBA" id="ARBA00010231"/>
    </source>
</evidence>
<dbReference type="InterPro" id="IPR005844">
    <property type="entry name" value="A-D-PHexomutase_a/b/a-I"/>
</dbReference>
<sequence length="533" mass="57591">MYKRIQNGSDVRGIAITGVEGENVNLTPTTAFHIGCGFAEWLAKRLGKDAQDLRISVGRDPRLSGPLLSSAMVAGLASRGSKVVQYGLATTPAMYMSCILEGHLNDGAIMITASHLPFNRNGFKFFTREGGLEKKDITELLQQAAASAASQMGEGGQQSYSDAAHVLQTALQVDPESVPEESFMPVYSEHMRKLLKEGINHPEHFDTPLDGLHFLVDAGNGGGGFFATDVLAPLGADITGSQFLDPDGMFPNHIPNPEDKGAMASATDAVKRHKPDLGIVFDTDVDRSAVVASSGEPINSNRYIALMAAVTLRKYPGTTIVTDSVTSNGLTKFIKGLGGKHFRYKRGYKNVISKGIELNEKGEETNLMMETSGHGAMKENYFLDDGAYSALQIIVETAKQQVDGGKSITEDLLGKLPEPLEAAEFRLKLQTENFKDEGARILGAFRGWVEEGASGASGWTMEADNHEGWRVSVDEGEGKQGWLLLRASLHDPLLVLNVESDVTGGMRGIIDKVVDFFAISDFKADSSQLKDFQ</sequence>
<feature type="domain" description="Alpha-D-phosphohexomutase alpha/beta/alpha" evidence="11">
    <location>
        <begin position="299"/>
        <end position="401"/>
    </location>
</feature>
<dbReference type="PANTHER" id="PTHR42946">
    <property type="entry name" value="PHOSPHOHEXOSE MUTASE"/>
    <property type="match status" value="1"/>
</dbReference>
<dbReference type="Pfam" id="PF02878">
    <property type="entry name" value="PGM_PMM_I"/>
    <property type="match status" value="1"/>
</dbReference>
<name>A0AAW1T8P1_9CHLO</name>
<evidence type="ECO:0000256" key="2">
    <source>
        <dbReference type="ARBA" id="ARBA00001946"/>
    </source>
</evidence>
<dbReference type="CDD" id="cd03089">
    <property type="entry name" value="PMM_PGM"/>
    <property type="match status" value="1"/>
</dbReference>
<dbReference type="Pfam" id="PF02879">
    <property type="entry name" value="PGM_PMM_II"/>
    <property type="match status" value="1"/>
</dbReference>
<dbReference type="InterPro" id="IPR005841">
    <property type="entry name" value="Alpha-D-phosphohexomutase_SF"/>
</dbReference>
<proteinExistence type="inferred from homology"/>
<evidence type="ECO:0000256" key="5">
    <source>
        <dbReference type="ARBA" id="ARBA00022526"/>
    </source>
</evidence>
<evidence type="ECO:0000259" key="9">
    <source>
        <dbReference type="Pfam" id="PF02878"/>
    </source>
</evidence>
<gene>
    <name evidence="12" type="ORF">WJX84_012156</name>
</gene>
<evidence type="ECO:0000256" key="6">
    <source>
        <dbReference type="ARBA" id="ARBA00022553"/>
    </source>
</evidence>
<comment type="cofactor">
    <cofactor evidence="2">
        <name>Mg(2+)</name>
        <dbReference type="ChEBI" id="CHEBI:18420"/>
    </cofactor>
</comment>
<dbReference type="EC" id="5.4.2.2" evidence="4"/>